<reference evidence="11 12" key="1">
    <citation type="journal article" date="2023" name="Hortic Res">
        <title>Pangenome of water caltrop reveals structural variations and asymmetric subgenome divergence after allopolyploidization.</title>
        <authorList>
            <person name="Zhang X."/>
            <person name="Chen Y."/>
            <person name="Wang L."/>
            <person name="Yuan Y."/>
            <person name="Fang M."/>
            <person name="Shi L."/>
            <person name="Lu R."/>
            <person name="Comes H.P."/>
            <person name="Ma Y."/>
            <person name="Chen Y."/>
            <person name="Huang G."/>
            <person name="Zhou Y."/>
            <person name="Zheng Z."/>
            <person name="Qiu Y."/>
        </authorList>
    </citation>
    <scope>NUCLEOTIDE SEQUENCE [LARGE SCALE GENOMIC DNA]</scope>
    <source>
        <strain evidence="11">F231</strain>
    </source>
</reference>
<comment type="similarity">
    <text evidence="9">Belongs to the plant Proton pump-interactor protein family.</text>
</comment>
<keyword evidence="4" id="KW-0812">Transmembrane</keyword>
<organism evidence="11 12">
    <name type="scientific">Trapa natans</name>
    <name type="common">Water chestnut</name>
    <dbReference type="NCBI Taxonomy" id="22666"/>
    <lineage>
        <taxon>Eukaryota</taxon>
        <taxon>Viridiplantae</taxon>
        <taxon>Streptophyta</taxon>
        <taxon>Embryophyta</taxon>
        <taxon>Tracheophyta</taxon>
        <taxon>Spermatophyta</taxon>
        <taxon>Magnoliopsida</taxon>
        <taxon>eudicotyledons</taxon>
        <taxon>Gunneridae</taxon>
        <taxon>Pentapetalae</taxon>
        <taxon>rosids</taxon>
        <taxon>malvids</taxon>
        <taxon>Myrtales</taxon>
        <taxon>Lythraceae</taxon>
        <taxon>Trapa</taxon>
    </lineage>
</organism>
<dbReference type="PANTHER" id="PTHR32219:SF16">
    <property type="entry name" value="CORE-2_I-BRANCHING BETA-1,6-N-ACETYLGLUCOSAMINYLTRANSFERASE FAMILY PROTEIN"/>
    <property type="match status" value="1"/>
</dbReference>
<dbReference type="PANTHER" id="PTHR32219">
    <property type="entry name" value="RNA-BINDING PROTEIN YLMH-RELATED"/>
    <property type="match status" value="1"/>
</dbReference>
<evidence type="ECO:0000256" key="4">
    <source>
        <dbReference type="ARBA" id="ARBA00022692"/>
    </source>
</evidence>
<dbReference type="Proteomes" id="UP001346149">
    <property type="component" value="Unassembled WGS sequence"/>
</dbReference>
<dbReference type="GO" id="GO:0005789">
    <property type="term" value="C:endoplasmic reticulum membrane"/>
    <property type="evidence" value="ECO:0007669"/>
    <property type="project" value="UniProtKB-SubCell"/>
</dbReference>
<evidence type="ECO:0000256" key="1">
    <source>
        <dbReference type="ARBA" id="ARBA00004162"/>
    </source>
</evidence>
<dbReference type="GO" id="GO:0005886">
    <property type="term" value="C:plasma membrane"/>
    <property type="evidence" value="ECO:0007669"/>
    <property type="project" value="UniProtKB-SubCell"/>
</dbReference>
<gene>
    <name evidence="11" type="ORF">SAY86_028906</name>
</gene>
<keyword evidence="12" id="KW-1185">Reference proteome</keyword>
<protein>
    <submittedName>
        <fullName evidence="11">Uncharacterized protein</fullName>
    </submittedName>
</protein>
<comment type="subcellular location">
    <subcellularLocation>
        <location evidence="1">Cell membrane</location>
        <topology evidence="1">Single-pass membrane protein</topology>
    </subcellularLocation>
    <subcellularLocation>
        <location evidence="2">Endoplasmic reticulum membrane</location>
        <topology evidence="2">Single-pass membrane protein</topology>
    </subcellularLocation>
</comment>
<evidence type="ECO:0000313" key="12">
    <source>
        <dbReference type="Proteomes" id="UP001346149"/>
    </source>
</evidence>
<evidence type="ECO:0000256" key="10">
    <source>
        <dbReference type="SAM" id="Coils"/>
    </source>
</evidence>
<comment type="caution">
    <text evidence="11">The sequence shown here is derived from an EMBL/GenBank/DDBJ whole genome shotgun (WGS) entry which is preliminary data.</text>
</comment>
<keyword evidence="6" id="KW-1133">Transmembrane helix</keyword>
<evidence type="ECO:0000256" key="9">
    <source>
        <dbReference type="ARBA" id="ARBA00038080"/>
    </source>
</evidence>
<accession>A0AAN7RCN1</accession>
<keyword evidence="7 10" id="KW-0175">Coiled coil</keyword>
<keyword evidence="3" id="KW-1003">Cell membrane</keyword>
<evidence type="ECO:0000256" key="2">
    <source>
        <dbReference type="ARBA" id="ARBA00004389"/>
    </source>
</evidence>
<proteinExistence type="inferred from homology"/>
<evidence type="ECO:0000256" key="3">
    <source>
        <dbReference type="ARBA" id="ARBA00022475"/>
    </source>
</evidence>
<evidence type="ECO:0000256" key="7">
    <source>
        <dbReference type="ARBA" id="ARBA00023054"/>
    </source>
</evidence>
<dbReference type="AlphaFoldDB" id="A0AAN7RCN1"/>
<evidence type="ECO:0000313" key="11">
    <source>
        <dbReference type="EMBL" id="KAK4796580.1"/>
    </source>
</evidence>
<sequence length="423" mass="49577">MDFNAHTVDLPSNFAGEVDSTSNVNALNEDHIPNQIAQFYFVKLRPYEYSNLHKVESLVRKLAQDRIDAEQKRREKLFYRDRLYWSIGKMHYGGESKWNRRNLDLLQKSLDKLTFANNCSGGKALKPSSIVKEIDHHSLHFGLLHVSKTAAGERRILSKIKEVEKISRNSFISIEDYNEKIRRLHWRKELMCNQNGERQEIHLEMEKLHLATEDAIASAALGGKIWNSLGSKELIKQQIKSMVDKLDRQRPEHLKYNAKFIRFKEELKNVEDDLASLEDQQTELRRLIYEARVCISEWRAKQEEKNDSYNQYIELMRNAQELAKRKDLASLEDLCHQQVEKFRSQWVRDKAFRDDYITRRIPSLNSQCLNIDGRRRNPNEKPIIMKDPDANISKALKKALEQYQRETSAYLGDSWSATLGNPS</sequence>
<feature type="coiled-coil region" evidence="10">
    <location>
        <begin position="260"/>
        <end position="287"/>
    </location>
</feature>
<evidence type="ECO:0000256" key="8">
    <source>
        <dbReference type="ARBA" id="ARBA00023136"/>
    </source>
</evidence>
<evidence type="ECO:0000256" key="5">
    <source>
        <dbReference type="ARBA" id="ARBA00022824"/>
    </source>
</evidence>
<keyword evidence="8" id="KW-0472">Membrane</keyword>
<name>A0AAN7RCN1_TRANT</name>
<evidence type="ECO:0000256" key="6">
    <source>
        <dbReference type="ARBA" id="ARBA00022989"/>
    </source>
</evidence>
<dbReference type="InterPro" id="IPR055282">
    <property type="entry name" value="PPI1-4"/>
</dbReference>
<keyword evidence="5" id="KW-0256">Endoplasmic reticulum</keyword>
<dbReference type="EMBL" id="JAXQNO010000006">
    <property type="protein sequence ID" value="KAK4796580.1"/>
    <property type="molecule type" value="Genomic_DNA"/>
</dbReference>